<name>A0ABR2RQN4_9ROSI</name>
<feature type="domain" description="Myb-like" evidence="4">
    <location>
        <begin position="9"/>
        <end position="61"/>
    </location>
</feature>
<evidence type="ECO:0000259" key="4">
    <source>
        <dbReference type="PROSITE" id="PS50090"/>
    </source>
</evidence>
<dbReference type="Proteomes" id="UP001396334">
    <property type="component" value="Unassembled WGS sequence"/>
</dbReference>
<dbReference type="InterPro" id="IPR009057">
    <property type="entry name" value="Homeodomain-like_sf"/>
</dbReference>
<organism evidence="6 7">
    <name type="scientific">Hibiscus sabdariffa</name>
    <name type="common">roselle</name>
    <dbReference type="NCBI Taxonomy" id="183260"/>
    <lineage>
        <taxon>Eukaryota</taxon>
        <taxon>Viridiplantae</taxon>
        <taxon>Streptophyta</taxon>
        <taxon>Embryophyta</taxon>
        <taxon>Tracheophyta</taxon>
        <taxon>Spermatophyta</taxon>
        <taxon>Magnoliopsida</taxon>
        <taxon>eudicotyledons</taxon>
        <taxon>Gunneridae</taxon>
        <taxon>Pentapetalae</taxon>
        <taxon>rosids</taxon>
        <taxon>malvids</taxon>
        <taxon>Malvales</taxon>
        <taxon>Malvaceae</taxon>
        <taxon>Malvoideae</taxon>
        <taxon>Hibiscus</taxon>
    </lineage>
</organism>
<dbReference type="PANTHER" id="PTHR10641:SF1352">
    <property type="entry name" value="TRANSCRIPTION FACTOR MYB34-LIKE"/>
    <property type="match status" value="1"/>
</dbReference>
<dbReference type="InterPro" id="IPR015495">
    <property type="entry name" value="Myb_TF_plants"/>
</dbReference>
<comment type="caution">
    <text evidence="6">The sequence shown here is derived from an EMBL/GenBank/DDBJ whole genome shotgun (WGS) entry which is preliminary data.</text>
</comment>
<keyword evidence="3" id="KW-0539">Nucleus</keyword>
<reference evidence="6 7" key="1">
    <citation type="journal article" date="2024" name="G3 (Bethesda)">
        <title>Genome assembly of Hibiscus sabdariffa L. provides insights into metabolisms of medicinal natural products.</title>
        <authorList>
            <person name="Kim T."/>
        </authorList>
    </citation>
    <scope>NUCLEOTIDE SEQUENCE [LARGE SCALE GENOMIC DNA]</scope>
    <source>
        <strain evidence="6">TK-2024</strain>
        <tissue evidence="6">Old leaves</tissue>
    </source>
</reference>
<comment type="subcellular location">
    <subcellularLocation>
        <location evidence="1">Nucleus</location>
    </subcellularLocation>
</comment>
<dbReference type="Pfam" id="PF00249">
    <property type="entry name" value="Myb_DNA-binding"/>
    <property type="match status" value="2"/>
</dbReference>
<gene>
    <name evidence="6" type="ORF">V6N11_006204</name>
</gene>
<evidence type="ECO:0000256" key="2">
    <source>
        <dbReference type="ARBA" id="ARBA00023125"/>
    </source>
</evidence>
<feature type="domain" description="HTH myb-type" evidence="5">
    <location>
        <begin position="9"/>
        <end position="65"/>
    </location>
</feature>
<dbReference type="PROSITE" id="PS51294">
    <property type="entry name" value="HTH_MYB"/>
    <property type="match status" value="2"/>
</dbReference>
<evidence type="ECO:0000313" key="6">
    <source>
        <dbReference type="EMBL" id="KAK9015079.1"/>
    </source>
</evidence>
<evidence type="ECO:0000256" key="1">
    <source>
        <dbReference type="ARBA" id="ARBA00004123"/>
    </source>
</evidence>
<dbReference type="SUPFAM" id="SSF46689">
    <property type="entry name" value="Homeodomain-like"/>
    <property type="match status" value="1"/>
</dbReference>
<evidence type="ECO:0000259" key="5">
    <source>
        <dbReference type="PROSITE" id="PS51294"/>
    </source>
</evidence>
<protein>
    <submittedName>
        <fullName evidence="6">Uncharacterized protein</fullName>
    </submittedName>
</protein>
<dbReference type="Gene3D" id="1.10.10.60">
    <property type="entry name" value="Homeodomain-like"/>
    <property type="match status" value="2"/>
</dbReference>
<dbReference type="SMART" id="SM00717">
    <property type="entry name" value="SANT"/>
    <property type="match status" value="2"/>
</dbReference>
<evidence type="ECO:0000256" key="3">
    <source>
        <dbReference type="ARBA" id="ARBA00023242"/>
    </source>
</evidence>
<sequence>MGRTPTCRSDGVKKGAWTAEEDQKLTSYIQKHGEGGWRSVPHKAGLKRYGKSCRLRWINYLRPGINRGEFTAQEDQTLFKLHAELGSRSAHPKPTFFSFTDITIFLPVFRWAEIARHLPRRTDNDIKNYWNSHLKKRLANTDVDLKSSSSRGDSDCINVTAADPTTHSECAKPTTPRSASALLLNKLANRVTRSIDPLQVSQTLQQPRQFNSNGDAENSDMFCHPFSSCTVSESSVSPADNNKYNTDSLVVPESGNAIDECFFNDIIAYELNDGQNCNNNTNVAGQVQVQVDNPSGSAAVDYYGGIWDDDVINDDDDDDDDDMIFETARSLGFYDSNNLFGSIDDSP</sequence>
<dbReference type="InterPro" id="IPR017930">
    <property type="entry name" value="Myb_dom"/>
</dbReference>
<dbReference type="PANTHER" id="PTHR10641">
    <property type="entry name" value="MYB FAMILY TRANSCRIPTION FACTOR"/>
    <property type="match status" value="1"/>
</dbReference>
<feature type="domain" description="HTH myb-type" evidence="5">
    <location>
        <begin position="110"/>
        <end position="138"/>
    </location>
</feature>
<keyword evidence="7" id="KW-1185">Reference proteome</keyword>
<evidence type="ECO:0000313" key="7">
    <source>
        <dbReference type="Proteomes" id="UP001396334"/>
    </source>
</evidence>
<proteinExistence type="predicted"/>
<dbReference type="PROSITE" id="PS50090">
    <property type="entry name" value="MYB_LIKE"/>
    <property type="match status" value="2"/>
</dbReference>
<feature type="domain" description="Myb-like" evidence="4">
    <location>
        <begin position="62"/>
        <end position="134"/>
    </location>
</feature>
<dbReference type="CDD" id="cd00167">
    <property type="entry name" value="SANT"/>
    <property type="match status" value="2"/>
</dbReference>
<dbReference type="EMBL" id="JBBPBN010000021">
    <property type="protein sequence ID" value="KAK9015079.1"/>
    <property type="molecule type" value="Genomic_DNA"/>
</dbReference>
<accession>A0ABR2RQN4</accession>
<keyword evidence="2" id="KW-0238">DNA-binding</keyword>
<dbReference type="InterPro" id="IPR001005">
    <property type="entry name" value="SANT/Myb"/>
</dbReference>